<name>A0A7X2T9I4_9FIRM</name>
<gene>
    <name evidence="2" type="ORF">FYJ52_04080</name>
</gene>
<dbReference type="EMBL" id="VUMO01000004">
    <property type="protein sequence ID" value="MSS19584.1"/>
    <property type="molecule type" value="Genomic_DNA"/>
</dbReference>
<sequence length="233" mass="26458">MDNLNRQYIDEVSINARTIWKIIFRNWLPILACILIFAAVGYGVSRSRRAISYSGTVNVVINMPYGPDQPDITKRSMASSLEALLQTPEYYKEENINLKSIKKSDLKDISINVKDEDNDRSLTHVLTIKYDNENRRKTNRMVKLIEKAAPTIAKNNLHMIESIDVAGHTIKTSVHSSTKKYTVAGAALGFVLSVGYILIQIFTNRCYRNSQQIEENLEIPVLGNIPTIDSKRR</sequence>
<accession>A0A7X2T9I4</accession>
<organism evidence="2 3">
    <name type="scientific">Pseudoramibacter porci</name>
    <dbReference type="NCBI Taxonomy" id="2606631"/>
    <lineage>
        <taxon>Bacteria</taxon>
        <taxon>Bacillati</taxon>
        <taxon>Bacillota</taxon>
        <taxon>Clostridia</taxon>
        <taxon>Eubacteriales</taxon>
        <taxon>Eubacteriaceae</taxon>
        <taxon>Pseudoramibacter</taxon>
    </lineage>
</organism>
<protein>
    <recommendedName>
        <fullName evidence="4">Polysaccharide chain length determinant N-terminal domain-containing protein</fullName>
    </recommendedName>
</protein>
<keyword evidence="1" id="KW-0472">Membrane</keyword>
<dbReference type="PANTHER" id="PTHR32309:SF31">
    <property type="entry name" value="CAPSULAR EXOPOLYSACCHARIDE FAMILY"/>
    <property type="match status" value="1"/>
</dbReference>
<evidence type="ECO:0008006" key="4">
    <source>
        <dbReference type="Google" id="ProtNLM"/>
    </source>
</evidence>
<proteinExistence type="predicted"/>
<evidence type="ECO:0000313" key="3">
    <source>
        <dbReference type="Proteomes" id="UP000461754"/>
    </source>
</evidence>
<dbReference type="PANTHER" id="PTHR32309">
    <property type="entry name" value="TYROSINE-PROTEIN KINASE"/>
    <property type="match status" value="1"/>
</dbReference>
<dbReference type="InterPro" id="IPR050445">
    <property type="entry name" value="Bact_polysacc_biosynth/exp"/>
</dbReference>
<evidence type="ECO:0000313" key="2">
    <source>
        <dbReference type="EMBL" id="MSS19584.1"/>
    </source>
</evidence>
<keyword evidence="1" id="KW-0812">Transmembrane</keyword>
<dbReference type="AlphaFoldDB" id="A0A7X2T9I4"/>
<keyword evidence="1" id="KW-1133">Transmembrane helix</keyword>
<comment type="caution">
    <text evidence="2">The sequence shown here is derived from an EMBL/GenBank/DDBJ whole genome shotgun (WGS) entry which is preliminary data.</text>
</comment>
<dbReference type="Proteomes" id="UP000461754">
    <property type="component" value="Unassembled WGS sequence"/>
</dbReference>
<feature type="transmembrane region" description="Helical" evidence="1">
    <location>
        <begin position="181"/>
        <end position="202"/>
    </location>
</feature>
<feature type="transmembrane region" description="Helical" evidence="1">
    <location>
        <begin position="27"/>
        <end position="44"/>
    </location>
</feature>
<keyword evidence="3" id="KW-1185">Reference proteome</keyword>
<evidence type="ECO:0000256" key="1">
    <source>
        <dbReference type="SAM" id="Phobius"/>
    </source>
</evidence>
<reference evidence="2 3" key="1">
    <citation type="submission" date="2019-08" db="EMBL/GenBank/DDBJ databases">
        <title>In-depth cultivation of the pig gut microbiome towards novel bacterial diversity and tailored functional studies.</title>
        <authorList>
            <person name="Wylensek D."/>
            <person name="Hitch T.C.A."/>
            <person name="Clavel T."/>
        </authorList>
    </citation>
    <scope>NUCLEOTIDE SEQUENCE [LARGE SCALE GENOMIC DNA]</scope>
    <source>
        <strain evidence="2 3">RF-744-FAT-4</strain>
    </source>
</reference>
<dbReference type="RefSeq" id="WP_154575994.1">
    <property type="nucleotide sequence ID" value="NZ_VUMO01000004.1"/>
</dbReference>